<evidence type="ECO:0000256" key="11">
    <source>
        <dbReference type="SAM" id="MobiDB-lite"/>
    </source>
</evidence>
<dbReference type="InterPro" id="IPR029044">
    <property type="entry name" value="Nucleotide-diphossugar_trans"/>
</dbReference>
<reference evidence="13 14" key="1">
    <citation type="submission" date="2015-05" db="EMBL/GenBank/DDBJ databases">
        <authorList>
            <person name="Wang D.B."/>
            <person name="Wang M."/>
        </authorList>
    </citation>
    <scope>NUCLEOTIDE SEQUENCE [LARGE SCALE GENOMIC DNA]</scope>
    <source>
        <strain evidence="13">VL1</strain>
    </source>
</reference>
<comment type="catalytic activity">
    <reaction evidence="10">
        <text>[(1-&gt;4)-N-acetyl-beta-D-glucosaminyl](n) + UDP-N-acetyl-alpha-D-glucosamine = [(1-&gt;4)-N-acetyl-beta-D-glucosaminyl](n+1) + UDP + H(+)</text>
        <dbReference type="Rhea" id="RHEA:16637"/>
        <dbReference type="Rhea" id="RHEA-COMP:9593"/>
        <dbReference type="Rhea" id="RHEA-COMP:9595"/>
        <dbReference type="ChEBI" id="CHEBI:15378"/>
        <dbReference type="ChEBI" id="CHEBI:17029"/>
        <dbReference type="ChEBI" id="CHEBI:57705"/>
        <dbReference type="ChEBI" id="CHEBI:58223"/>
        <dbReference type="EC" id="2.4.1.16"/>
    </reaction>
    <physiologicalReaction direction="left-to-right" evidence="10">
        <dbReference type="Rhea" id="RHEA:16638"/>
    </physiologicalReaction>
</comment>
<name>A0A0G4N0Y7_VERLO</name>
<dbReference type="SUPFAM" id="SSF53448">
    <property type="entry name" value="Nucleotide-diphospho-sugar transferases"/>
    <property type="match status" value="1"/>
</dbReference>
<organism evidence="13 14">
    <name type="scientific">Verticillium longisporum</name>
    <name type="common">Verticillium dahliae var. longisporum</name>
    <dbReference type="NCBI Taxonomy" id="100787"/>
    <lineage>
        <taxon>Eukaryota</taxon>
        <taxon>Fungi</taxon>
        <taxon>Dikarya</taxon>
        <taxon>Ascomycota</taxon>
        <taxon>Pezizomycotina</taxon>
        <taxon>Sordariomycetes</taxon>
        <taxon>Hypocreomycetidae</taxon>
        <taxon>Glomerellales</taxon>
        <taxon>Plectosphaerellaceae</taxon>
        <taxon>Verticillium</taxon>
    </lineage>
</organism>
<feature type="compositionally biased region" description="Basic and acidic residues" evidence="11">
    <location>
        <begin position="768"/>
        <end position="781"/>
    </location>
</feature>
<accession>A0A0G4N0Y7</accession>
<evidence type="ECO:0000256" key="1">
    <source>
        <dbReference type="ARBA" id="ARBA00004651"/>
    </source>
</evidence>
<keyword evidence="3" id="KW-1003">Cell membrane</keyword>
<feature type="transmembrane region" description="Helical" evidence="12">
    <location>
        <begin position="643"/>
        <end position="669"/>
    </location>
</feature>
<dbReference type="Pfam" id="PF03142">
    <property type="entry name" value="Chitin_synth_2"/>
    <property type="match status" value="1"/>
</dbReference>
<feature type="transmembrane region" description="Helical" evidence="12">
    <location>
        <begin position="715"/>
        <end position="737"/>
    </location>
</feature>
<dbReference type="GO" id="GO:0004100">
    <property type="term" value="F:chitin synthase activity"/>
    <property type="evidence" value="ECO:0007669"/>
    <property type="project" value="UniProtKB-EC"/>
</dbReference>
<feature type="compositionally biased region" description="Polar residues" evidence="11">
    <location>
        <begin position="132"/>
        <end position="141"/>
    </location>
</feature>
<dbReference type="GO" id="GO:0071944">
    <property type="term" value="C:cell periphery"/>
    <property type="evidence" value="ECO:0007669"/>
    <property type="project" value="TreeGrafter"/>
</dbReference>
<feature type="transmembrane region" description="Helical" evidence="12">
    <location>
        <begin position="257"/>
        <end position="285"/>
    </location>
</feature>
<feature type="transmembrane region" description="Helical" evidence="12">
    <location>
        <begin position="681"/>
        <end position="703"/>
    </location>
</feature>
<feature type="transmembrane region" description="Helical" evidence="12">
    <location>
        <begin position="233"/>
        <end position="251"/>
    </location>
</feature>
<evidence type="ECO:0000256" key="8">
    <source>
        <dbReference type="ARBA" id="ARBA00023136"/>
    </source>
</evidence>
<dbReference type="EMBL" id="CVQH01026083">
    <property type="protein sequence ID" value="CRK39980.1"/>
    <property type="molecule type" value="Genomic_DNA"/>
</dbReference>
<dbReference type="PANTHER" id="PTHR22914:SF13">
    <property type="entry name" value="CHITIN SYNTHASE"/>
    <property type="match status" value="1"/>
</dbReference>
<comment type="subcellular location">
    <subcellularLocation>
        <location evidence="1">Cell membrane</location>
        <topology evidence="1">Multi-pass membrane protein</topology>
    </subcellularLocation>
</comment>
<evidence type="ECO:0000256" key="6">
    <source>
        <dbReference type="ARBA" id="ARBA00022692"/>
    </source>
</evidence>
<dbReference type="GO" id="GO:0030428">
    <property type="term" value="C:cell septum"/>
    <property type="evidence" value="ECO:0007669"/>
    <property type="project" value="TreeGrafter"/>
</dbReference>
<dbReference type="AlphaFoldDB" id="A0A0G4N0Y7"/>
<evidence type="ECO:0000256" key="3">
    <source>
        <dbReference type="ARBA" id="ARBA00022475"/>
    </source>
</evidence>
<dbReference type="InterPro" id="IPR004835">
    <property type="entry name" value="Chitin_synth"/>
</dbReference>
<keyword evidence="7 12" id="KW-1133">Transmembrane helix</keyword>
<dbReference type="Proteomes" id="UP000044602">
    <property type="component" value="Unassembled WGS sequence"/>
</dbReference>
<sequence length="781" mass="87277">MGVNELSQLLFLGPIISTDLFGLDLARGLPRTDFGTVVLDRDGRYWQTVSPPQHVGKLRTDHGLSIDIEAGPSHAASSSTATSCPTTPRSPPPVACHWDKNSSKSHTRSPSSTSMAVSPTAKRKFHHPFRNLSRQSSSARTSAEAPPLPAVDQVLGGSADVSGGDQGGPGNTQPESPPAPLTRPPPPPPIFGSFSSSTCSFQSSISQEDAKPPYHPDTELKKVSRSLLRLQKYSLILGFVSINAGFIWALWNYHHYWYIFLPFLAANTFCQVIFAISNTIAATFTTLRRKLGFKKDVVPENPEKFVMVLPCYNEDRQEVETSLNSLINQQNIDEHPRLIMVIVDGNAKAPGEEVSTQDFLLNDMFAGGERIEFQNGYSARDGFFMPVTIQQGKYRGVPYIIIGKKHNQGKRDSLCFVRSFLWHYKNRSADISTMFNPDLFDYMGSILTDNGLDTIDYLCGMDGDTVFDDDCVYELIKALRRGGPDVVGVCGAVLVKFDEKPWGWWNLLQNTEYNLTQGLRREFQSRVSGKVNCLPGCCQLIRVQDATFGDAVLRERFGHVPKPNDTMTQQIMGVYSEDSIHASIIFSRHPKSQTRQALRARAYTTAPQSWSVYLSQRKRWALGSKSNEFVMVFRPGIIWVERLCSFITVTTWWLGPFVVAAMFGFAIALVRQGKKIFENHIMIGLMSVLAFRYLYSLLIVTWFPHNRIARIRFLVGFFIYLTCSPFMNVVVTIYALLHCDEFSWGKTRASVGDENGAGGHGALPDPEQAAKEKFKEKMPPV</sequence>
<evidence type="ECO:0000256" key="2">
    <source>
        <dbReference type="ARBA" id="ARBA00012543"/>
    </source>
</evidence>
<dbReference type="PANTHER" id="PTHR22914">
    <property type="entry name" value="CHITIN SYNTHASE"/>
    <property type="match status" value="1"/>
</dbReference>
<evidence type="ECO:0000256" key="10">
    <source>
        <dbReference type="ARBA" id="ARBA00049510"/>
    </source>
</evidence>
<dbReference type="EC" id="2.4.1.16" evidence="2"/>
<dbReference type="GO" id="GO:0016020">
    <property type="term" value="C:membrane"/>
    <property type="evidence" value="ECO:0007669"/>
    <property type="project" value="UniProtKB-SubCell"/>
</dbReference>
<evidence type="ECO:0000256" key="9">
    <source>
        <dbReference type="ARBA" id="ARBA00023180"/>
    </source>
</evidence>
<dbReference type="Gene3D" id="3.90.550.10">
    <property type="entry name" value="Spore Coat Polysaccharide Biosynthesis Protein SpsA, Chain A"/>
    <property type="match status" value="1"/>
</dbReference>
<dbReference type="GO" id="GO:0006031">
    <property type="term" value="P:chitin biosynthetic process"/>
    <property type="evidence" value="ECO:0007669"/>
    <property type="project" value="TreeGrafter"/>
</dbReference>
<keyword evidence="6 12" id="KW-0812">Transmembrane</keyword>
<dbReference type="STRING" id="100787.A0A0G4N0Y7"/>
<proteinExistence type="predicted"/>
<feature type="region of interest" description="Disordered" evidence="11">
    <location>
        <begin position="69"/>
        <end position="188"/>
    </location>
</feature>
<feature type="compositionally biased region" description="Low complexity" evidence="11">
    <location>
        <begin position="70"/>
        <end position="87"/>
    </location>
</feature>
<evidence type="ECO:0000256" key="12">
    <source>
        <dbReference type="SAM" id="Phobius"/>
    </source>
</evidence>
<keyword evidence="4" id="KW-0328">Glycosyltransferase</keyword>
<keyword evidence="8 12" id="KW-0472">Membrane</keyword>
<feature type="region of interest" description="Disordered" evidence="11">
    <location>
        <begin position="753"/>
        <end position="781"/>
    </location>
</feature>
<gene>
    <name evidence="13" type="ORF">BN1708_008076</name>
</gene>
<evidence type="ECO:0000256" key="7">
    <source>
        <dbReference type="ARBA" id="ARBA00022989"/>
    </source>
</evidence>
<keyword evidence="9" id="KW-0325">Glycoprotein</keyword>
<feature type="compositionally biased region" description="Pro residues" evidence="11">
    <location>
        <begin position="175"/>
        <end position="188"/>
    </location>
</feature>
<evidence type="ECO:0000313" key="14">
    <source>
        <dbReference type="Proteomes" id="UP000044602"/>
    </source>
</evidence>
<evidence type="ECO:0000313" key="13">
    <source>
        <dbReference type="EMBL" id="CRK39980.1"/>
    </source>
</evidence>
<keyword evidence="5" id="KW-0808">Transferase</keyword>
<evidence type="ECO:0000256" key="4">
    <source>
        <dbReference type="ARBA" id="ARBA00022676"/>
    </source>
</evidence>
<keyword evidence="14" id="KW-1185">Reference proteome</keyword>
<protein>
    <recommendedName>
        <fullName evidence="2">chitin synthase</fullName>
        <ecNumber evidence="2">2.4.1.16</ecNumber>
    </recommendedName>
</protein>
<evidence type="ECO:0000256" key="5">
    <source>
        <dbReference type="ARBA" id="ARBA00022679"/>
    </source>
</evidence>